<dbReference type="SUPFAM" id="SSF46589">
    <property type="entry name" value="tRNA-binding arm"/>
    <property type="match status" value="1"/>
</dbReference>
<keyword evidence="2" id="KW-0547">Nucleotide-binding</keyword>
<proteinExistence type="predicted"/>
<keyword evidence="5" id="KW-0030">Aminoacyl-tRNA synthetase</keyword>
<evidence type="ECO:0000256" key="1">
    <source>
        <dbReference type="ARBA" id="ARBA00022490"/>
    </source>
</evidence>
<sequence length="48" mass="5629">MVGKKLSNERFVANAKPEVVQKERDKQADYQAKYDATVARIDEMKRSW</sequence>
<keyword evidence="3" id="KW-0067">ATP-binding</keyword>
<comment type="caution">
    <text evidence="5">The sequence shown here is derived from an EMBL/GenBank/DDBJ whole genome shotgun (WGS) entry which is preliminary data.</text>
</comment>
<name>A0A139RFU3_STROR</name>
<dbReference type="Gene3D" id="1.10.287.380">
    <property type="entry name" value="Valyl-tRNA synthetase, C-terminal domain"/>
    <property type="match status" value="1"/>
</dbReference>
<organism evidence="5 6">
    <name type="scientific">Streptococcus oralis</name>
    <dbReference type="NCBI Taxonomy" id="1303"/>
    <lineage>
        <taxon>Bacteria</taxon>
        <taxon>Bacillati</taxon>
        <taxon>Bacillota</taxon>
        <taxon>Bacilli</taxon>
        <taxon>Lactobacillales</taxon>
        <taxon>Streptococcaceae</taxon>
        <taxon>Streptococcus</taxon>
    </lineage>
</organism>
<evidence type="ECO:0000256" key="2">
    <source>
        <dbReference type="ARBA" id="ARBA00022741"/>
    </source>
</evidence>
<dbReference type="InterPro" id="IPR037118">
    <property type="entry name" value="Val-tRNA_synth_C_sf"/>
</dbReference>
<dbReference type="PATRIC" id="fig|1303.87.peg.2003"/>
<feature type="domain" description="Valyl-tRNA synthetase tRNA-binding arm" evidence="4">
    <location>
        <begin position="2"/>
        <end position="45"/>
    </location>
</feature>
<dbReference type="Proteomes" id="UP000072989">
    <property type="component" value="Unassembled WGS sequence"/>
</dbReference>
<evidence type="ECO:0000313" key="5">
    <source>
        <dbReference type="EMBL" id="KXU13622.1"/>
    </source>
</evidence>
<dbReference type="Pfam" id="PF10458">
    <property type="entry name" value="Val_tRNA-synt_C"/>
    <property type="match status" value="1"/>
</dbReference>
<protein>
    <submittedName>
        <fullName evidence="5">Valyl-tRNA synthetase</fullName>
        <ecNumber evidence="5">6.1.1.9</ecNumber>
    </submittedName>
</protein>
<dbReference type="EMBL" id="LQZE01000356">
    <property type="protein sequence ID" value="KXU13622.1"/>
    <property type="molecule type" value="Genomic_DNA"/>
</dbReference>
<reference evidence="5 6" key="1">
    <citation type="submission" date="2016-01" db="EMBL/GenBank/DDBJ databases">
        <title>Highly variable Streptococcus oralis are common among viridans streptococci isolated from primates.</title>
        <authorList>
            <person name="Denapaite D."/>
            <person name="Rieger M."/>
            <person name="Koendgen S."/>
            <person name="Brueckner R."/>
            <person name="Ochigava I."/>
            <person name="Kappeler P."/>
            <person name="Maetz-Rensing K."/>
            <person name="Leendertz F."/>
            <person name="Hakenbeck R."/>
        </authorList>
    </citation>
    <scope>NUCLEOTIDE SEQUENCE [LARGE SCALE GENOMIC DNA]</scope>
    <source>
        <strain evidence="5 6">DD17</strain>
    </source>
</reference>
<evidence type="ECO:0000256" key="3">
    <source>
        <dbReference type="ARBA" id="ARBA00022840"/>
    </source>
</evidence>
<evidence type="ECO:0000259" key="4">
    <source>
        <dbReference type="Pfam" id="PF10458"/>
    </source>
</evidence>
<keyword evidence="1" id="KW-0963">Cytoplasm</keyword>
<dbReference type="AlphaFoldDB" id="A0A139RFU3"/>
<accession>A0A139RFU3</accession>
<keyword evidence="5" id="KW-0436">Ligase</keyword>
<dbReference type="GO" id="GO:0006438">
    <property type="term" value="P:valyl-tRNA aminoacylation"/>
    <property type="evidence" value="ECO:0007669"/>
    <property type="project" value="InterPro"/>
</dbReference>
<dbReference type="EC" id="6.1.1.9" evidence="5"/>
<dbReference type="InterPro" id="IPR010978">
    <property type="entry name" value="tRNA-bd_arm"/>
</dbReference>
<dbReference type="GO" id="GO:0005524">
    <property type="term" value="F:ATP binding"/>
    <property type="evidence" value="ECO:0007669"/>
    <property type="project" value="UniProtKB-KW"/>
</dbReference>
<evidence type="ECO:0000313" key="6">
    <source>
        <dbReference type="Proteomes" id="UP000072989"/>
    </source>
</evidence>
<dbReference type="GO" id="GO:0004832">
    <property type="term" value="F:valine-tRNA ligase activity"/>
    <property type="evidence" value="ECO:0007669"/>
    <property type="project" value="UniProtKB-EC"/>
</dbReference>
<dbReference type="InterPro" id="IPR019499">
    <property type="entry name" value="Val-tRNA_synth_tRNA-bd"/>
</dbReference>
<dbReference type="GO" id="GO:0005737">
    <property type="term" value="C:cytoplasm"/>
    <property type="evidence" value="ECO:0007669"/>
    <property type="project" value="InterPro"/>
</dbReference>
<gene>
    <name evidence="5" type="ORF">SORDD17_01672</name>
</gene>